<feature type="binding site" evidence="9">
    <location>
        <position position="139"/>
    </location>
    <ligand>
        <name>GTP</name>
        <dbReference type="ChEBI" id="CHEBI:37565"/>
    </ligand>
</feature>
<dbReference type="GO" id="GO:0043093">
    <property type="term" value="P:FtsZ-dependent cytokinesis"/>
    <property type="evidence" value="ECO:0007669"/>
    <property type="project" value="UniProtKB-UniRule"/>
</dbReference>
<dbReference type="InterPro" id="IPR036525">
    <property type="entry name" value="Tubulin/FtsZ_GTPase_sf"/>
</dbReference>
<evidence type="ECO:0000259" key="12">
    <source>
        <dbReference type="SMART" id="SM00864"/>
    </source>
</evidence>
<dbReference type="Pfam" id="PF00091">
    <property type="entry name" value="Tubulin"/>
    <property type="match status" value="1"/>
</dbReference>
<dbReference type="InterPro" id="IPR045061">
    <property type="entry name" value="FtsZ/CetZ"/>
</dbReference>
<dbReference type="CDD" id="cd02201">
    <property type="entry name" value="FtsZ_type1"/>
    <property type="match status" value="1"/>
</dbReference>
<feature type="domain" description="Tubulin/FtsZ GTPase" evidence="12">
    <location>
        <begin position="13"/>
        <end position="205"/>
    </location>
</feature>
<evidence type="ECO:0000256" key="11">
    <source>
        <dbReference type="SAM" id="MobiDB-lite"/>
    </source>
</evidence>
<dbReference type="SUPFAM" id="SSF52490">
    <property type="entry name" value="Tubulin nucleotide-binding domain-like"/>
    <property type="match status" value="1"/>
</dbReference>
<dbReference type="InterPro" id="IPR037103">
    <property type="entry name" value="Tubulin/FtsZ-like_C"/>
</dbReference>
<comment type="subunit">
    <text evidence="9">Homodimer. Polymerizes to form a dynamic ring structure in a strictly GTP-dependent manner. Interacts directly with several other division proteins.</text>
</comment>
<comment type="function">
    <text evidence="8 9">Essential cell division protein that forms a contractile ring structure (Z ring) at the future cell division site. The regulation of the ring assembly controls the timing and the location of cell division. One of the functions of the FtsZ ring is to recruit other cell division proteins to the septum to produce a new cell wall between the dividing cells. Binds GTP and shows GTPase activity.</text>
</comment>
<keyword evidence="3 9" id="KW-0132">Cell division</keyword>
<feature type="binding site" evidence="9">
    <location>
        <begin position="21"/>
        <end position="25"/>
    </location>
    <ligand>
        <name>GTP</name>
        <dbReference type="ChEBI" id="CHEBI:37565"/>
    </ligand>
</feature>
<dbReference type="InterPro" id="IPR008280">
    <property type="entry name" value="Tub_FtsZ_C"/>
</dbReference>
<dbReference type="PANTHER" id="PTHR30314">
    <property type="entry name" value="CELL DIVISION PROTEIN FTSZ-RELATED"/>
    <property type="match status" value="1"/>
</dbReference>
<evidence type="ECO:0000256" key="10">
    <source>
        <dbReference type="NCBIfam" id="TIGR00065"/>
    </source>
</evidence>
<dbReference type="Pfam" id="PF12327">
    <property type="entry name" value="FtsZ_C"/>
    <property type="match status" value="1"/>
</dbReference>
<organism evidence="14 15">
    <name type="scientific">Neobacillus rhizophilus</name>
    <dbReference type="NCBI Taxonomy" id="2833579"/>
    <lineage>
        <taxon>Bacteria</taxon>
        <taxon>Bacillati</taxon>
        <taxon>Bacillota</taxon>
        <taxon>Bacilli</taxon>
        <taxon>Bacillales</taxon>
        <taxon>Bacillaceae</taxon>
        <taxon>Neobacillus</taxon>
    </lineage>
</organism>
<dbReference type="GO" id="GO:0051258">
    <property type="term" value="P:protein polymerization"/>
    <property type="evidence" value="ECO:0007669"/>
    <property type="project" value="UniProtKB-UniRule"/>
</dbReference>
<feature type="region of interest" description="Disordered" evidence="11">
    <location>
        <begin position="320"/>
        <end position="393"/>
    </location>
</feature>
<dbReference type="RefSeq" id="WP_213118442.1">
    <property type="nucleotide sequence ID" value="NZ_JAGYPF010000003.1"/>
</dbReference>
<comment type="subcellular location">
    <subcellularLocation>
        <location evidence="9">Cytoplasm</location>
    </subcellularLocation>
    <text evidence="9">Assembles at midcell at the inner surface of the cytoplasmic membrane.</text>
</comment>
<dbReference type="GO" id="GO:0003924">
    <property type="term" value="F:GTPase activity"/>
    <property type="evidence" value="ECO:0007669"/>
    <property type="project" value="UniProtKB-UniRule"/>
</dbReference>
<feature type="binding site" evidence="9">
    <location>
        <position position="143"/>
    </location>
    <ligand>
        <name>GTP</name>
        <dbReference type="ChEBI" id="CHEBI:37565"/>
    </ligand>
</feature>
<dbReference type="SMART" id="SM00865">
    <property type="entry name" value="Tubulin_C"/>
    <property type="match status" value="1"/>
</dbReference>
<dbReference type="PRINTS" id="PR00423">
    <property type="entry name" value="CELLDVISFTSZ"/>
</dbReference>
<dbReference type="Gene3D" id="3.40.50.1440">
    <property type="entry name" value="Tubulin/FtsZ, GTPase domain"/>
    <property type="match status" value="1"/>
</dbReference>
<dbReference type="EMBL" id="JAGYPF010000003">
    <property type="protein sequence ID" value="MBS4213932.1"/>
    <property type="molecule type" value="Genomic_DNA"/>
</dbReference>
<evidence type="ECO:0000256" key="7">
    <source>
        <dbReference type="ARBA" id="ARBA00023306"/>
    </source>
</evidence>
<dbReference type="InterPro" id="IPR024757">
    <property type="entry name" value="FtsZ_C"/>
</dbReference>
<dbReference type="Gene3D" id="3.30.1330.20">
    <property type="entry name" value="Tubulin/FtsZ, C-terminal domain"/>
    <property type="match status" value="1"/>
</dbReference>
<evidence type="ECO:0000256" key="6">
    <source>
        <dbReference type="ARBA" id="ARBA00023210"/>
    </source>
</evidence>
<dbReference type="GO" id="GO:0032153">
    <property type="term" value="C:cell division site"/>
    <property type="evidence" value="ECO:0007669"/>
    <property type="project" value="UniProtKB-UniRule"/>
</dbReference>
<evidence type="ECO:0000256" key="1">
    <source>
        <dbReference type="ARBA" id="ARBA00009690"/>
    </source>
</evidence>
<dbReference type="GO" id="GO:0030428">
    <property type="term" value="C:cell septum"/>
    <property type="evidence" value="ECO:0007669"/>
    <property type="project" value="UniProtKB-ARBA"/>
</dbReference>
<dbReference type="AlphaFoldDB" id="A0A942U7G4"/>
<keyword evidence="7 9" id="KW-0131">Cell cycle</keyword>
<dbReference type="SMART" id="SM00864">
    <property type="entry name" value="Tubulin"/>
    <property type="match status" value="1"/>
</dbReference>
<name>A0A942U7G4_9BACI</name>
<accession>A0A942U7G4</accession>
<evidence type="ECO:0000256" key="2">
    <source>
        <dbReference type="ARBA" id="ARBA00022490"/>
    </source>
</evidence>
<keyword evidence="2 9" id="KW-0963">Cytoplasm</keyword>
<feature type="binding site" evidence="9">
    <location>
        <begin position="108"/>
        <end position="110"/>
    </location>
    <ligand>
        <name>GTP</name>
        <dbReference type="ChEBI" id="CHEBI:37565"/>
    </ligand>
</feature>
<dbReference type="PROSITE" id="PS01134">
    <property type="entry name" value="FTSZ_1"/>
    <property type="match status" value="1"/>
</dbReference>
<comment type="caution">
    <text evidence="14">The sequence shown here is derived from an EMBL/GenBank/DDBJ whole genome shotgun (WGS) entry which is preliminary data.</text>
</comment>
<dbReference type="FunFam" id="3.40.50.1440:FF:000023">
    <property type="entry name" value="Cell division protein FtsZ"/>
    <property type="match status" value="1"/>
</dbReference>
<feature type="domain" description="Tubulin/FtsZ 2-layer sandwich" evidence="13">
    <location>
        <begin position="207"/>
        <end position="324"/>
    </location>
</feature>
<dbReference type="GO" id="GO:0005737">
    <property type="term" value="C:cytoplasm"/>
    <property type="evidence" value="ECO:0007669"/>
    <property type="project" value="UniProtKB-SubCell"/>
</dbReference>
<evidence type="ECO:0000256" key="8">
    <source>
        <dbReference type="ARBA" id="ARBA00055345"/>
    </source>
</evidence>
<dbReference type="GO" id="GO:0005525">
    <property type="term" value="F:GTP binding"/>
    <property type="evidence" value="ECO:0007669"/>
    <property type="project" value="UniProtKB-UniRule"/>
</dbReference>
<evidence type="ECO:0000256" key="9">
    <source>
        <dbReference type="HAMAP-Rule" id="MF_00909"/>
    </source>
</evidence>
<dbReference type="HAMAP" id="MF_00909">
    <property type="entry name" value="FtsZ"/>
    <property type="match status" value="1"/>
</dbReference>
<gene>
    <name evidence="9 14" type="primary">ftsZ</name>
    <name evidence="14" type="ORF">KHA99_15850</name>
</gene>
<keyword evidence="15" id="KW-1185">Reference proteome</keyword>
<sequence length="393" mass="42526">MFNFEPNLDQFARIKVIGVGGGGNNAVNRMIEDGVGGVEFIAVNTDAQALHQSRAEVTMQIGSSLTRGLGAGANPEIGKRAVEESRQQIEDVLSGADMVFVTAGMGGGTGTGAAPEIAKIARKIGALTVGVVTRPFKFEGHKRSVNALNGISAMRDAVDTLIIIPNDRLLEIVDKKTPMIEAFREADNVLRQGVQGISDLIAVPGLINLDFADVKTVMSHKGTALMGIGVAKGDNRAAEAAKKALNSPLLETSINGAQGVIMNITGGANLSLFEVQEAADLVASASHEELNMIFGSVINESLKDEIIVTVIATGFDEQVPEVQQPAPQPTRTFQREESFHRTPIIREESFGRTPIKREEPVHEPEQHEQERYYEQPEEESLDIPSFLRRRRNR</sequence>
<protein>
    <recommendedName>
        <fullName evidence="9 10">Cell division protein FtsZ</fullName>
    </recommendedName>
</protein>
<evidence type="ECO:0000256" key="3">
    <source>
        <dbReference type="ARBA" id="ARBA00022618"/>
    </source>
</evidence>
<comment type="similarity">
    <text evidence="1 9">Belongs to the FtsZ family.</text>
</comment>
<evidence type="ECO:0000313" key="15">
    <source>
        <dbReference type="Proteomes" id="UP000679749"/>
    </source>
</evidence>
<dbReference type="InterPro" id="IPR018316">
    <property type="entry name" value="Tubulin/FtsZ_2-layer-sand-dom"/>
</dbReference>
<dbReference type="Proteomes" id="UP000679749">
    <property type="component" value="Unassembled WGS sequence"/>
</dbReference>
<dbReference type="GO" id="GO:0000917">
    <property type="term" value="P:division septum assembly"/>
    <property type="evidence" value="ECO:0007669"/>
    <property type="project" value="UniProtKB-KW"/>
</dbReference>
<proteinExistence type="inferred from homology"/>
<evidence type="ECO:0000256" key="5">
    <source>
        <dbReference type="ARBA" id="ARBA00023134"/>
    </source>
</evidence>
<keyword evidence="4 9" id="KW-0547">Nucleotide-binding</keyword>
<dbReference type="FunFam" id="3.30.1330.20:FF:000005">
    <property type="entry name" value="Cell division protein FtsZ"/>
    <property type="match status" value="1"/>
</dbReference>
<dbReference type="InterPro" id="IPR020805">
    <property type="entry name" value="Cell_div_FtsZ_CS"/>
</dbReference>
<feature type="binding site" evidence="9">
    <location>
        <position position="187"/>
    </location>
    <ligand>
        <name>GTP</name>
        <dbReference type="ChEBI" id="CHEBI:37565"/>
    </ligand>
</feature>
<evidence type="ECO:0000259" key="13">
    <source>
        <dbReference type="SMART" id="SM00865"/>
    </source>
</evidence>
<dbReference type="NCBIfam" id="TIGR00065">
    <property type="entry name" value="ftsZ"/>
    <property type="match status" value="1"/>
</dbReference>
<reference evidence="14" key="1">
    <citation type="submission" date="2021-05" db="EMBL/GenBank/DDBJ databases">
        <title>Novel Bacillus species.</title>
        <authorList>
            <person name="Liu G."/>
        </authorList>
    </citation>
    <scope>NUCLEOTIDE SEQUENCE</scope>
    <source>
        <strain evidence="14">FJAT-49825</strain>
    </source>
</reference>
<dbReference type="SUPFAM" id="SSF55307">
    <property type="entry name" value="Tubulin C-terminal domain-like"/>
    <property type="match status" value="1"/>
</dbReference>
<evidence type="ECO:0000256" key="4">
    <source>
        <dbReference type="ARBA" id="ARBA00022741"/>
    </source>
</evidence>
<dbReference type="PANTHER" id="PTHR30314:SF3">
    <property type="entry name" value="MITOCHONDRIAL DIVISION PROTEIN FSZA"/>
    <property type="match status" value="1"/>
</dbReference>
<evidence type="ECO:0000313" key="14">
    <source>
        <dbReference type="EMBL" id="MBS4213932.1"/>
    </source>
</evidence>
<keyword evidence="5 9" id="KW-0342">GTP-binding</keyword>
<feature type="compositionally biased region" description="Basic and acidic residues" evidence="11">
    <location>
        <begin position="333"/>
        <end position="374"/>
    </location>
</feature>
<dbReference type="InterPro" id="IPR003008">
    <property type="entry name" value="Tubulin_FtsZ_GTPase"/>
</dbReference>
<dbReference type="InterPro" id="IPR000158">
    <property type="entry name" value="Cell_div_FtsZ"/>
</dbReference>
<keyword evidence="6 9" id="KW-0717">Septation</keyword>